<dbReference type="CDD" id="cd03340">
    <property type="entry name" value="TCP1_eta"/>
    <property type="match status" value="1"/>
</dbReference>
<dbReference type="SUPFAM" id="SSF54849">
    <property type="entry name" value="GroEL-intermediate domain like"/>
    <property type="match status" value="1"/>
</dbReference>
<evidence type="ECO:0000256" key="6">
    <source>
        <dbReference type="ARBA" id="ARBA00023186"/>
    </source>
</evidence>
<feature type="region of interest" description="Disordered" evidence="10">
    <location>
        <begin position="1"/>
        <end position="36"/>
    </location>
</feature>
<dbReference type="GO" id="GO:0019888">
    <property type="term" value="F:protein phosphatase regulator activity"/>
    <property type="evidence" value="ECO:0007669"/>
    <property type="project" value="InterPro"/>
</dbReference>
<dbReference type="FunFam" id="1.10.560.10:FF:000017">
    <property type="entry name" value="T-complex protein 1 subunit eta"/>
    <property type="match status" value="1"/>
</dbReference>
<gene>
    <name evidence="11" type="ORF">SASPL_119279</name>
</gene>
<dbReference type="InterPro" id="IPR002423">
    <property type="entry name" value="Cpn60/GroEL/TCP-1"/>
</dbReference>
<dbReference type="InterPro" id="IPR027410">
    <property type="entry name" value="TCP-1-like_intermed_sf"/>
</dbReference>
<dbReference type="InterPro" id="IPR016024">
    <property type="entry name" value="ARM-type_fold"/>
</dbReference>
<dbReference type="SUPFAM" id="SSF48371">
    <property type="entry name" value="ARM repeat"/>
    <property type="match status" value="2"/>
</dbReference>
<dbReference type="InterPro" id="IPR002554">
    <property type="entry name" value="PP2A_B56"/>
</dbReference>
<dbReference type="InterPro" id="IPR002194">
    <property type="entry name" value="Chaperonin_TCP-1_CS"/>
</dbReference>
<dbReference type="SUPFAM" id="SSF52029">
    <property type="entry name" value="GroEL apical domain-like"/>
    <property type="match status" value="1"/>
</dbReference>
<dbReference type="Gene3D" id="1.10.560.10">
    <property type="entry name" value="GroEL-like equatorial domain"/>
    <property type="match status" value="1"/>
</dbReference>
<dbReference type="Gene3D" id="3.30.260.10">
    <property type="entry name" value="TCP-1-like chaperonin intermediate domain"/>
    <property type="match status" value="1"/>
</dbReference>
<keyword evidence="4 9" id="KW-0547">Nucleotide-binding</keyword>
<evidence type="ECO:0000256" key="9">
    <source>
        <dbReference type="RuleBase" id="RU004187"/>
    </source>
</evidence>
<evidence type="ECO:0000256" key="1">
    <source>
        <dbReference type="ARBA" id="ARBA00004496"/>
    </source>
</evidence>
<dbReference type="InterPro" id="IPR027413">
    <property type="entry name" value="GROEL-like_equatorial_sf"/>
</dbReference>
<dbReference type="GO" id="GO:0140662">
    <property type="term" value="F:ATP-dependent protein folding chaperone"/>
    <property type="evidence" value="ECO:0007669"/>
    <property type="project" value="InterPro"/>
</dbReference>
<feature type="compositionally biased region" description="Gly residues" evidence="10">
    <location>
        <begin position="1099"/>
        <end position="1118"/>
    </location>
</feature>
<protein>
    <recommendedName>
        <fullName evidence="8">CCT-eta</fullName>
    </recommendedName>
</protein>
<comment type="caution">
    <text evidence="11">The sequence shown here is derived from an EMBL/GenBank/DDBJ whole genome shotgun (WGS) entry which is preliminary data.</text>
</comment>
<dbReference type="GO" id="GO:0005832">
    <property type="term" value="C:chaperonin-containing T-complex"/>
    <property type="evidence" value="ECO:0007669"/>
    <property type="project" value="UniProtKB-ARBA"/>
</dbReference>
<comment type="similarity">
    <text evidence="2 9">Belongs to the TCP-1 chaperonin family.</text>
</comment>
<evidence type="ECO:0000256" key="3">
    <source>
        <dbReference type="ARBA" id="ARBA00022490"/>
    </source>
</evidence>
<dbReference type="Gene3D" id="1.25.10.10">
    <property type="entry name" value="Leucine-rich Repeat Variant"/>
    <property type="match status" value="1"/>
</dbReference>
<dbReference type="InterPro" id="IPR017998">
    <property type="entry name" value="Chaperone_TCP-1"/>
</dbReference>
<dbReference type="Pfam" id="PF01603">
    <property type="entry name" value="B56"/>
    <property type="match status" value="2"/>
</dbReference>
<dbReference type="Gene3D" id="3.50.7.10">
    <property type="entry name" value="GroEL"/>
    <property type="match status" value="1"/>
</dbReference>
<dbReference type="InterPro" id="IPR012720">
    <property type="entry name" value="Chap_CCT_eta"/>
</dbReference>
<keyword evidence="6 9" id="KW-0143">Chaperone</keyword>
<feature type="compositionally biased region" description="Basic residues" evidence="10">
    <location>
        <begin position="1"/>
        <end position="13"/>
    </location>
</feature>
<dbReference type="PRINTS" id="PR00304">
    <property type="entry name" value="TCOMPLEXTCP1"/>
</dbReference>
<evidence type="ECO:0000256" key="2">
    <source>
        <dbReference type="ARBA" id="ARBA00008020"/>
    </source>
</evidence>
<dbReference type="EMBL" id="PNBA02000007">
    <property type="protein sequence ID" value="KAG6417128.1"/>
    <property type="molecule type" value="Genomic_DNA"/>
</dbReference>
<dbReference type="FunFam" id="1.25.10.10:FF:000353">
    <property type="entry name" value="Serine/threonine-protein phosphatase 2A 56 kDa regulatory subunit"/>
    <property type="match status" value="1"/>
</dbReference>
<dbReference type="PROSITE" id="PS00750">
    <property type="entry name" value="TCP1_1"/>
    <property type="match status" value="1"/>
</dbReference>
<dbReference type="GO" id="GO:0051082">
    <property type="term" value="F:unfolded protein binding"/>
    <property type="evidence" value="ECO:0007669"/>
    <property type="project" value="InterPro"/>
</dbReference>
<dbReference type="FunFam" id="3.50.7.10:FF:000006">
    <property type="entry name" value="T-complex protein 1 subunit eta"/>
    <property type="match status" value="1"/>
</dbReference>
<dbReference type="PANTHER" id="PTHR10257:SF59">
    <property type="entry name" value="SERINE_THREONINE PROTEIN PHOSPHATASE 2A 57 KDA REGULATORY SUBUNIT B' KAPPA ISOFORM"/>
    <property type="match status" value="1"/>
</dbReference>
<dbReference type="GO" id="GO:0000159">
    <property type="term" value="C:protein phosphatase type 2A complex"/>
    <property type="evidence" value="ECO:0007669"/>
    <property type="project" value="InterPro"/>
</dbReference>
<keyword evidence="5 9" id="KW-0067">ATP-binding</keyword>
<feature type="region of interest" description="Disordered" evidence="10">
    <location>
        <begin position="1087"/>
        <end position="1118"/>
    </location>
</feature>
<dbReference type="PROSITE" id="PS00751">
    <property type="entry name" value="TCP1_2"/>
    <property type="match status" value="1"/>
</dbReference>
<dbReference type="GO" id="GO:0007165">
    <property type="term" value="P:signal transduction"/>
    <property type="evidence" value="ECO:0007669"/>
    <property type="project" value="InterPro"/>
</dbReference>
<dbReference type="NCBIfam" id="NF041083">
    <property type="entry name" value="thermosome_beta"/>
    <property type="match status" value="1"/>
</dbReference>
<comment type="function">
    <text evidence="7">Molecular chaperone; assists the folding of proteins upon ATP hydrolysis. Known to play a role, in vitro, in the folding of actin and tubulin.</text>
</comment>
<dbReference type="InterPro" id="IPR053374">
    <property type="entry name" value="TCP-1_chaperonin"/>
</dbReference>
<dbReference type="InterPro" id="IPR027409">
    <property type="entry name" value="GroEL-like_apical_dom_sf"/>
</dbReference>
<evidence type="ECO:0000313" key="11">
    <source>
        <dbReference type="EMBL" id="KAG6417128.1"/>
    </source>
</evidence>
<evidence type="ECO:0000256" key="5">
    <source>
        <dbReference type="ARBA" id="ARBA00022840"/>
    </source>
</evidence>
<dbReference type="AlphaFoldDB" id="A0A8X8XNQ7"/>
<keyword evidence="12" id="KW-1185">Reference proteome</keyword>
<sequence>MWKQFLKKLPRKSLKSDRDSARNPNSGSGPGRACSGGSAAKRASAAVFPASVIAGIEPLLAFKDASNSEKMNLFISKLSLCCVVFDFTDPTKNVQENELKRATLVELVDFVSENPPKFSEPTILASCKMCSINLFRVFPPKCRSRSTGSGENENDDEPTFDPAWSHLQLVYEFLLKFVTSSSLEAKAAKKYVNNDFISRIIDLLESDDPRERDCLKAILHRIYGKFMIHRPFIRKCISNVFYRFVFEVEKHNGIAELLEIFGSVITGFAFPLKEEHKVFFWRVLIPLHKPKSIGVYFQQLSYCVNQYVEKEPKLASHLIQGLLKYWPVTNSQKEVMFLGEVEEILEVISMNEFQKVMVPLFCRIRHCINSYHFQVNPSIFDLLHLFVSSSCSVIHYDGMCNICVNIIVIYVYDEVKDYDSTEEAFDFAYLPYLLVAERALFLWNNDQILSLVAHNRQVILPIVFPALEANAQNHWNQAILNLTMNVRKVLTEMDDAIASACISSNQEQQEKASTSVEKRKQVWEHLENAASLHPMMARDTAVLVKSVVLVAMGRGDRDGIDRVVTESLISHHSQPQIILLKEGTDTSQGKPQLISNINACVAVADVVRTTLGPRGMDKLIHDDKGNTTISNDGATIMKLLDIVHPAAKILVGDGTTTVVLLAGEFLKEAKPFIEDGVHPQNLIRSYRTGSSLAMEKIKELAVSIEGKSLEEKKSLLAKCAATTLSSKLIGGEKEFFATMAVDAVLAIGAEDRLNMIGMKKVPGGTMRDSFLVNGVAFKKTFSYAGFEQQPKKFLNPKILLLNIELELKSEKENAEIRLSDPLQYQSIVDAEWNIIYDKLDKCVKSGAKVVLSRLAIGDLATQYFADRDIFCAGRVAEEDLHRVAAAAGGTVQTTVNNVIDEVLGTCDVFEEKQVGNERFNIFSGCPSGRTATIVLRGGADQFIEEAERSLHDAIMIVRRALKNSSVVAGGGAIDMEISRYLRQHARTIAGKSQLFINSYAKALEVIPRQLCDNAGFDATDVLNKLRQKHALPSGEGAPYGVDINTGGIADSFANFVWEPAVIKLNAINAATEAACLVLSVDETVKNPKSESAQGDAAAMGGGRGRGRGGYGGRGMRRR</sequence>
<evidence type="ECO:0000256" key="4">
    <source>
        <dbReference type="ARBA" id="ARBA00022741"/>
    </source>
</evidence>
<dbReference type="GO" id="GO:0016887">
    <property type="term" value="F:ATP hydrolysis activity"/>
    <property type="evidence" value="ECO:0007669"/>
    <property type="project" value="InterPro"/>
</dbReference>
<dbReference type="PANTHER" id="PTHR10257">
    <property type="entry name" value="SERINE/THREONINE PROTEIN PHOSPHATASE 2A PP2A REGULATORY SUBUNIT B"/>
    <property type="match status" value="1"/>
</dbReference>
<dbReference type="FunFam" id="3.30.260.10:FF:000022">
    <property type="entry name" value="T-complex protein 1 subunit eta"/>
    <property type="match status" value="1"/>
</dbReference>
<comment type="subcellular location">
    <subcellularLocation>
        <location evidence="1">Cytoplasm</location>
    </subcellularLocation>
</comment>
<dbReference type="Proteomes" id="UP000298416">
    <property type="component" value="Unassembled WGS sequence"/>
</dbReference>
<keyword evidence="3" id="KW-0963">Cytoplasm</keyword>
<reference evidence="11" key="2">
    <citation type="submission" date="2020-08" db="EMBL/GenBank/DDBJ databases">
        <title>Plant Genome Project.</title>
        <authorList>
            <person name="Zhang R.-G."/>
        </authorList>
    </citation>
    <scope>NUCLEOTIDE SEQUENCE</scope>
    <source>
        <strain evidence="11">Huo1</strain>
        <tissue evidence="11">Leaf</tissue>
    </source>
</reference>
<dbReference type="InterPro" id="IPR011989">
    <property type="entry name" value="ARM-like"/>
</dbReference>
<organism evidence="11">
    <name type="scientific">Salvia splendens</name>
    <name type="common">Scarlet sage</name>
    <dbReference type="NCBI Taxonomy" id="180675"/>
    <lineage>
        <taxon>Eukaryota</taxon>
        <taxon>Viridiplantae</taxon>
        <taxon>Streptophyta</taxon>
        <taxon>Embryophyta</taxon>
        <taxon>Tracheophyta</taxon>
        <taxon>Spermatophyta</taxon>
        <taxon>Magnoliopsida</taxon>
        <taxon>eudicotyledons</taxon>
        <taxon>Gunneridae</taxon>
        <taxon>Pentapetalae</taxon>
        <taxon>asterids</taxon>
        <taxon>lamiids</taxon>
        <taxon>Lamiales</taxon>
        <taxon>Lamiaceae</taxon>
        <taxon>Nepetoideae</taxon>
        <taxon>Mentheae</taxon>
        <taxon>Salviinae</taxon>
        <taxon>Salvia</taxon>
        <taxon>Salvia subgen. Calosphace</taxon>
        <taxon>core Calosphace</taxon>
    </lineage>
</organism>
<accession>A0A8X8XNQ7</accession>
<evidence type="ECO:0000256" key="7">
    <source>
        <dbReference type="ARBA" id="ARBA00024677"/>
    </source>
</evidence>
<name>A0A8X8XNQ7_SALSN</name>
<evidence type="ECO:0000256" key="8">
    <source>
        <dbReference type="ARBA" id="ARBA00032221"/>
    </source>
</evidence>
<dbReference type="Pfam" id="PF00118">
    <property type="entry name" value="Cpn60_TCP1"/>
    <property type="match status" value="1"/>
</dbReference>
<dbReference type="NCBIfam" id="TIGR02345">
    <property type="entry name" value="chap_CCT_eta"/>
    <property type="match status" value="1"/>
</dbReference>
<dbReference type="SUPFAM" id="SSF48592">
    <property type="entry name" value="GroEL equatorial domain-like"/>
    <property type="match status" value="1"/>
</dbReference>
<evidence type="ECO:0000313" key="12">
    <source>
        <dbReference type="Proteomes" id="UP000298416"/>
    </source>
</evidence>
<proteinExistence type="inferred from homology"/>
<dbReference type="GO" id="GO:0005524">
    <property type="term" value="F:ATP binding"/>
    <property type="evidence" value="ECO:0007669"/>
    <property type="project" value="UniProtKB-KW"/>
</dbReference>
<evidence type="ECO:0000256" key="10">
    <source>
        <dbReference type="SAM" id="MobiDB-lite"/>
    </source>
</evidence>
<reference evidence="11" key="1">
    <citation type="submission" date="2018-01" db="EMBL/GenBank/DDBJ databases">
        <authorList>
            <person name="Mao J.F."/>
        </authorList>
    </citation>
    <scope>NUCLEOTIDE SEQUENCE</scope>
    <source>
        <strain evidence="11">Huo1</strain>
        <tissue evidence="11">Leaf</tissue>
    </source>
</reference>